<evidence type="ECO:0000313" key="1">
    <source>
        <dbReference type="EMBL" id="EFI27098.1"/>
    </source>
</evidence>
<dbReference type="GeneID" id="9379384"/>
<dbReference type="VEuPathDB" id="FungiDB:CC1G_15228"/>
<keyword evidence="2" id="KW-1185">Reference proteome</keyword>
<name>D6RPU5_COPC7</name>
<protein>
    <submittedName>
        <fullName evidence="1">Uncharacterized protein</fullName>
    </submittedName>
</protein>
<reference evidence="1 2" key="1">
    <citation type="journal article" date="2010" name="Proc. Natl. Acad. Sci. U.S.A.">
        <title>Insights into evolution of multicellular fungi from the assembled chromosomes of the mushroom Coprinopsis cinerea (Coprinus cinereus).</title>
        <authorList>
            <person name="Stajich J.E."/>
            <person name="Wilke S.K."/>
            <person name="Ahren D."/>
            <person name="Au C.H."/>
            <person name="Birren B.W."/>
            <person name="Borodovsky M."/>
            <person name="Burns C."/>
            <person name="Canback B."/>
            <person name="Casselton L.A."/>
            <person name="Cheng C.K."/>
            <person name="Deng J."/>
            <person name="Dietrich F.S."/>
            <person name="Fargo D.C."/>
            <person name="Farman M.L."/>
            <person name="Gathman A.C."/>
            <person name="Goldberg J."/>
            <person name="Guigo R."/>
            <person name="Hoegger P.J."/>
            <person name="Hooker J.B."/>
            <person name="Huggins A."/>
            <person name="James T.Y."/>
            <person name="Kamada T."/>
            <person name="Kilaru S."/>
            <person name="Kodira C."/>
            <person name="Kues U."/>
            <person name="Kupfer D."/>
            <person name="Kwan H.S."/>
            <person name="Lomsadze A."/>
            <person name="Li W."/>
            <person name="Lilly W.W."/>
            <person name="Ma L.J."/>
            <person name="Mackey A.J."/>
            <person name="Manning G."/>
            <person name="Martin F."/>
            <person name="Muraguchi H."/>
            <person name="Natvig D.O."/>
            <person name="Palmerini H."/>
            <person name="Ramesh M.A."/>
            <person name="Rehmeyer C.J."/>
            <person name="Roe B.A."/>
            <person name="Shenoy N."/>
            <person name="Stanke M."/>
            <person name="Ter-Hovhannisyan V."/>
            <person name="Tunlid A."/>
            <person name="Velagapudi R."/>
            <person name="Vision T.J."/>
            <person name="Zeng Q."/>
            <person name="Zolan M.E."/>
            <person name="Pukkila P.J."/>
        </authorList>
    </citation>
    <scope>NUCLEOTIDE SEQUENCE [LARGE SCALE GENOMIC DNA]</scope>
    <source>
        <strain evidence="2">Okayama-7 / 130 / ATCC MYA-4618 / FGSC 9003</strain>
    </source>
</reference>
<dbReference type="Proteomes" id="UP000001861">
    <property type="component" value="Unassembled WGS sequence"/>
</dbReference>
<accession>D6RPU5</accession>
<proteinExistence type="predicted"/>
<dbReference type="RefSeq" id="XP_002910592.1">
    <property type="nucleotide sequence ID" value="XM_002910546.1"/>
</dbReference>
<gene>
    <name evidence="1" type="ORF">CC1G_15228</name>
</gene>
<sequence length="166" mass="18564">MPTTTIPPFGSPLSHKFPQSIPLPPKPYDAVIDTAFHDAYASCVHHEAYAHSVQHEANATSNVTSNDDALRLIWPRLLGFLILEAPTDVGRNAMAGEILECQGDPEKMDALARFYMDHLIRSDQPDRQHLHPLMTRTRSKNTAAQPPSSRVRSSLNHEIIKLLRDP</sequence>
<evidence type="ECO:0000313" key="2">
    <source>
        <dbReference type="Proteomes" id="UP000001861"/>
    </source>
</evidence>
<organism evidence="1 2">
    <name type="scientific">Coprinopsis cinerea (strain Okayama-7 / 130 / ATCC MYA-4618 / FGSC 9003)</name>
    <name type="common">Inky cap fungus</name>
    <name type="synonym">Hormographiella aspergillata</name>
    <dbReference type="NCBI Taxonomy" id="240176"/>
    <lineage>
        <taxon>Eukaryota</taxon>
        <taxon>Fungi</taxon>
        <taxon>Dikarya</taxon>
        <taxon>Basidiomycota</taxon>
        <taxon>Agaricomycotina</taxon>
        <taxon>Agaricomycetes</taxon>
        <taxon>Agaricomycetidae</taxon>
        <taxon>Agaricales</taxon>
        <taxon>Agaricineae</taxon>
        <taxon>Psathyrellaceae</taxon>
        <taxon>Coprinopsis</taxon>
    </lineage>
</organism>
<dbReference type="HOGENOM" id="CLU_1602634_0_0_1"/>
<dbReference type="EMBL" id="AACS02000009">
    <property type="protein sequence ID" value="EFI27098.1"/>
    <property type="molecule type" value="Genomic_DNA"/>
</dbReference>
<dbReference type="AlphaFoldDB" id="D6RPU5"/>
<dbReference type="OrthoDB" id="2104739at2759"/>
<comment type="caution">
    <text evidence="1">The sequence shown here is derived from an EMBL/GenBank/DDBJ whole genome shotgun (WGS) entry which is preliminary data.</text>
</comment>
<dbReference type="InParanoid" id="D6RPU5"/>
<dbReference type="KEGG" id="cci:CC1G_15228"/>